<dbReference type="EMBL" id="UINC01095600">
    <property type="protein sequence ID" value="SVC51814.1"/>
    <property type="molecule type" value="Genomic_DNA"/>
</dbReference>
<feature type="non-terminal residue" evidence="1">
    <location>
        <position position="31"/>
    </location>
</feature>
<accession>A0A382MS52</accession>
<gene>
    <name evidence="1" type="ORF">METZ01_LOCUS304668</name>
</gene>
<name>A0A382MS52_9ZZZZ</name>
<protein>
    <submittedName>
        <fullName evidence="1">Uncharacterized protein</fullName>
    </submittedName>
</protein>
<dbReference type="AlphaFoldDB" id="A0A382MS52"/>
<organism evidence="1">
    <name type="scientific">marine metagenome</name>
    <dbReference type="NCBI Taxonomy" id="408172"/>
    <lineage>
        <taxon>unclassified sequences</taxon>
        <taxon>metagenomes</taxon>
        <taxon>ecological metagenomes</taxon>
    </lineage>
</organism>
<reference evidence="1" key="1">
    <citation type="submission" date="2018-05" db="EMBL/GenBank/DDBJ databases">
        <authorList>
            <person name="Lanie J.A."/>
            <person name="Ng W.-L."/>
            <person name="Kazmierczak K.M."/>
            <person name="Andrzejewski T.M."/>
            <person name="Davidsen T.M."/>
            <person name="Wayne K.J."/>
            <person name="Tettelin H."/>
            <person name="Glass J.I."/>
            <person name="Rusch D."/>
            <person name="Podicherti R."/>
            <person name="Tsui H.-C.T."/>
            <person name="Winkler M.E."/>
        </authorList>
    </citation>
    <scope>NUCLEOTIDE SEQUENCE</scope>
</reference>
<evidence type="ECO:0000313" key="1">
    <source>
        <dbReference type="EMBL" id="SVC51814.1"/>
    </source>
</evidence>
<sequence>MLDTGCTTDWTALRESFRWSLPASFDIAEGG</sequence>
<proteinExistence type="predicted"/>